<dbReference type="Proteomes" id="UP001458880">
    <property type="component" value="Unassembled WGS sequence"/>
</dbReference>
<dbReference type="InterPro" id="IPR007940">
    <property type="entry name" value="SH3BP5"/>
</dbReference>
<evidence type="ECO:0000256" key="6">
    <source>
        <dbReference type="SAM" id="MobiDB-lite"/>
    </source>
</evidence>
<organism evidence="7 8">
    <name type="scientific">Popillia japonica</name>
    <name type="common">Japanese beetle</name>
    <dbReference type="NCBI Taxonomy" id="7064"/>
    <lineage>
        <taxon>Eukaryota</taxon>
        <taxon>Metazoa</taxon>
        <taxon>Ecdysozoa</taxon>
        <taxon>Arthropoda</taxon>
        <taxon>Hexapoda</taxon>
        <taxon>Insecta</taxon>
        <taxon>Pterygota</taxon>
        <taxon>Neoptera</taxon>
        <taxon>Endopterygota</taxon>
        <taxon>Coleoptera</taxon>
        <taxon>Polyphaga</taxon>
        <taxon>Scarabaeiformia</taxon>
        <taxon>Scarabaeidae</taxon>
        <taxon>Rutelinae</taxon>
        <taxon>Popillia</taxon>
    </lineage>
</organism>
<evidence type="ECO:0000256" key="5">
    <source>
        <dbReference type="SAM" id="Coils"/>
    </source>
</evidence>
<dbReference type="PANTHER" id="PTHR19423:SF8">
    <property type="entry name" value="SH3 DOMAIN-BINDING PROTEIN 5-LIKE"/>
    <property type="match status" value="1"/>
</dbReference>
<accession>A0AAW1L3L1</accession>
<reference evidence="7 8" key="1">
    <citation type="journal article" date="2024" name="BMC Genomics">
        <title>De novo assembly and annotation of Popillia japonica's genome with initial clues to its potential as an invasive pest.</title>
        <authorList>
            <person name="Cucini C."/>
            <person name="Boschi S."/>
            <person name="Funari R."/>
            <person name="Cardaioli E."/>
            <person name="Iannotti N."/>
            <person name="Marturano G."/>
            <person name="Paoli F."/>
            <person name="Bruttini M."/>
            <person name="Carapelli A."/>
            <person name="Frati F."/>
            <person name="Nardi F."/>
        </authorList>
    </citation>
    <scope>NUCLEOTIDE SEQUENCE [LARGE SCALE GENOMIC DNA]</scope>
    <source>
        <strain evidence="7">DMR45628</strain>
    </source>
</reference>
<evidence type="ECO:0000256" key="4">
    <source>
        <dbReference type="ARBA" id="ARBA00040366"/>
    </source>
</evidence>
<dbReference type="AlphaFoldDB" id="A0AAW1L3L1"/>
<dbReference type="GO" id="GO:0004860">
    <property type="term" value="F:protein kinase inhibitor activity"/>
    <property type="evidence" value="ECO:0007669"/>
    <property type="project" value="TreeGrafter"/>
</dbReference>
<evidence type="ECO:0000256" key="3">
    <source>
        <dbReference type="ARBA" id="ARBA00023054"/>
    </source>
</evidence>
<feature type="region of interest" description="Disordered" evidence="6">
    <location>
        <begin position="404"/>
        <end position="426"/>
    </location>
</feature>
<comment type="caution">
    <text evidence="7">The sequence shown here is derived from an EMBL/GenBank/DDBJ whole genome shotgun (WGS) entry which is preliminary data.</text>
</comment>
<feature type="region of interest" description="Disordered" evidence="6">
    <location>
        <begin position="318"/>
        <end position="338"/>
    </location>
</feature>
<dbReference type="EMBL" id="JASPKY010000164">
    <property type="protein sequence ID" value="KAK9729024.1"/>
    <property type="molecule type" value="Genomic_DNA"/>
</dbReference>
<dbReference type="GO" id="GO:0035556">
    <property type="term" value="P:intracellular signal transduction"/>
    <property type="evidence" value="ECO:0007669"/>
    <property type="project" value="InterPro"/>
</dbReference>
<name>A0AAW1L3L1_POPJA</name>
<feature type="coiled-coil region" evidence="5">
    <location>
        <begin position="16"/>
        <end position="50"/>
    </location>
</feature>
<feature type="region of interest" description="Disordered" evidence="6">
    <location>
        <begin position="354"/>
        <end position="386"/>
    </location>
</feature>
<keyword evidence="2" id="KW-0344">Guanine-nucleotide releasing factor</keyword>
<feature type="compositionally biased region" description="Polar residues" evidence="6">
    <location>
        <begin position="374"/>
        <end position="386"/>
    </location>
</feature>
<evidence type="ECO:0000256" key="1">
    <source>
        <dbReference type="ARBA" id="ARBA00007796"/>
    </source>
</evidence>
<dbReference type="Pfam" id="PF05276">
    <property type="entry name" value="SH3BP5"/>
    <property type="match status" value="1"/>
</dbReference>
<feature type="compositionally biased region" description="Basic and acidic residues" evidence="6">
    <location>
        <begin position="357"/>
        <end position="370"/>
    </location>
</feature>
<dbReference type="PANTHER" id="PTHR19423">
    <property type="entry name" value="SH3 DOMAIN-BINDING PROTEIN 5"/>
    <property type="match status" value="1"/>
</dbReference>
<evidence type="ECO:0000256" key="2">
    <source>
        <dbReference type="ARBA" id="ARBA00022658"/>
    </source>
</evidence>
<comment type="similarity">
    <text evidence="1">Belongs to the SH3BP5 family.</text>
</comment>
<protein>
    <recommendedName>
        <fullName evidence="4">SH3 domain-binding protein 5-like</fullName>
    </recommendedName>
</protein>
<dbReference type="GO" id="GO:0005737">
    <property type="term" value="C:cytoplasm"/>
    <property type="evidence" value="ECO:0007669"/>
    <property type="project" value="TreeGrafter"/>
</dbReference>
<keyword evidence="3 5" id="KW-0175">Coiled coil</keyword>
<dbReference type="GO" id="GO:0005085">
    <property type="term" value="F:guanyl-nucleotide exchange factor activity"/>
    <property type="evidence" value="ECO:0007669"/>
    <property type="project" value="UniProtKB-KW"/>
</dbReference>
<evidence type="ECO:0000313" key="8">
    <source>
        <dbReference type="Proteomes" id="UP001458880"/>
    </source>
</evidence>
<sequence>MCENGTEYTDTVDPRVHVELERLNNATDEINKLEVDLDEARASFRQLLCDSTARVEALRLKLGLCIERAKPYYEARFCANETLKQTQIAAMKYERANSAHSAAREMVYLAEQGLGGRTLDPAWQEMLNHATQRVNDAERERGVAGTAHRIACVKLEAANAKVHSLQKELKRAIAKSSLSIRRALMTMSSIAYRHELMLLPYYEMKAHFNNLLEQQKHKVQNLESHVSASKLTYADALRNLEQISDEIHQRRSKATKAADLANSKQMSLESNESFIDELDEEEYKSLPRNLTNLSTMAYSNLEEVEGYKNVSIGNSISPISPVSHSEDSDKIQRPMGHSHSNEWTEINLDISSPEEDIPYKKLDNGEDKPKLTRQKTMPNPSIENEYSTVKNRVKLDASISNWISRSSAKSESERSASRRQSLDNLLGPTGEKVKEIFTHGMMMLNITSLTERRNSEPKAGITEDKGKCSGKKLPSPLEKTLTYLNIEDDNSDTESLSSVDMLNEEQINSLMLDKEIGQVCEQVLARRHCASIIYLGFVICDMLSGGLIVQLDFQLRDIHTKRWC</sequence>
<proteinExistence type="inferred from homology"/>
<gene>
    <name evidence="7" type="ORF">QE152_g16899</name>
</gene>
<evidence type="ECO:0000313" key="7">
    <source>
        <dbReference type="EMBL" id="KAK9729024.1"/>
    </source>
</evidence>
<keyword evidence="8" id="KW-1185">Reference proteome</keyword>